<dbReference type="Proteomes" id="UP000800096">
    <property type="component" value="Unassembled WGS sequence"/>
</dbReference>
<protein>
    <submittedName>
        <fullName evidence="1">Uncharacterized protein</fullName>
    </submittedName>
</protein>
<dbReference type="AlphaFoldDB" id="A0A6A5QF59"/>
<accession>A0A6A5QF59</accession>
<sequence length="60" mass="6327">MYAILGSVIISTMIVSTFLVVWQSGIELCSNTSLAGIDLKEPPTVAISWSEVCPAGVTKV</sequence>
<reference evidence="1" key="1">
    <citation type="journal article" date="2020" name="Stud. Mycol.">
        <title>101 Dothideomycetes genomes: a test case for predicting lifestyles and emergence of pathogens.</title>
        <authorList>
            <person name="Haridas S."/>
            <person name="Albert R."/>
            <person name="Binder M."/>
            <person name="Bloem J."/>
            <person name="Labutti K."/>
            <person name="Salamov A."/>
            <person name="Andreopoulos B."/>
            <person name="Baker S."/>
            <person name="Barry K."/>
            <person name="Bills G."/>
            <person name="Bluhm B."/>
            <person name="Cannon C."/>
            <person name="Castanera R."/>
            <person name="Culley D."/>
            <person name="Daum C."/>
            <person name="Ezra D."/>
            <person name="Gonzalez J."/>
            <person name="Henrissat B."/>
            <person name="Kuo A."/>
            <person name="Liang C."/>
            <person name="Lipzen A."/>
            <person name="Lutzoni F."/>
            <person name="Magnuson J."/>
            <person name="Mondo S."/>
            <person name="Nolan M."/>
            <person name="Ohm R."/>
            <person name="Pangilinan J."/>
            <person name="Park H.-J."/>
            <person name="Ramirez L."/>
            <person name="Alfaro M."/>
            <person name="Sun H."/>
            <person name="Tritt A."/>
            <person name="Yoshinaga Y."/>
            <person name="Zwiers L.-H."/>
            <person name="Turgeon B."/>
            <person name="Goodwin S."/>
            <person name="Spatafora J."/>
            <person name="Crous P."/>
            <person name="Grigoriev I."/>
        </authorList>
    </citation>
    <scope>NUCLEOTIDE SEQUENCE</scope>
    <source>
        <strain evidence="1">HMLAC05119</strain>
    </source>
</reference>
<evidence type="ECO:0000313" key="1">
    <source>
        <dbReference type="EMBL" id="KAF1914103.1"/>
    </source>
</evidence>
<keyword evidence="2" id="KW-1185">Reference proteome</keyword>
<name>A0A6A5QF59_AMPQU</name>
<proteinExistence type="predicted"/>
<evidence type="ECO:0000313" key="2">
    <source>
        <dbReference type="Proteomes" id="UP000800096"/>
    </source>
</evidence>
<dbReference type="EMBL" id="ML979137">
    <property type="protein sequence ID" value="KAF1914103.1"/>
    <property type="molecule type" value="Genomic_DNA"/>
</dbReference>
<gene>
    <name evidence="1" type="ORF">BDU57DRAFT_518883</name>
</gene>
<organism evidence="1 2">
    <name type="scientific">Ampelomyces quisqualis</name>
    <name type="common">Powdery mildew agent</name>
    <dbReference type="NCBI Taxonomy" id="50730"/>
    <lineage>
        <taxon>Eukaryota</taxon>
        <taxon>Fungi</taxon>
        <taxon>Dikarya</taxon>
        <taxon>Ascomycota</taxon>
        <taxon>Pezizomycotina</taxon>
        <taxon>Dothideomycetes</taxon>
        <taxon>Pleosporomycetidae</taxon>
        <taxon>Pleosporales</taxon>
        <taxon>Pleosporineae</taxon>
        <taxon>Phaeosphaeriaceae</taxon>
        <taxon>Ampelomyces</taxon>
    </lineage>
</organism>